<gene>
    <name evidence="3" type="ORF">C6568_10760</name>
</gene>
<evidence type="ECO:0000313" key="4">
    <source>
        <dbReference type="Proteomes" id="UP000237925"/>
    </source>
</evidence>
<dbReference type="KEGG" id="mela:C6568_10760"/>
<proteinExistence type="predicted"/>
<evidence type="ECO:0000256" key="2">
    <source>
        <dbReference type="SAM" id="SignalP"/>
    </source>
</evidence>
<dbReference type="RefSeq" id="WP_106685466.1">
    <property type="nucleotide sequence ID" value="NZ_CP027667.1"/>
</dbReference>
<dbReference type="OrthoDB" id="121499at2"/>
<dbReference type="AlphaFoldDB" id="A0A2R3QH35"/>
<dbReference type="Pfam" id="PF12779">
    <property type="entry name" value="WXXGXW"/>
    <property type="match status" value="1"/>
</dbReference>
<feature type="compositionally biased region" description="Basic and acidic residues" evidence="1">
    <location>
        <begin position="115"/>
        <end position="131"/>
    </location>
</feature>
<keyword evidence="2" id="KW-0732">Signal</keyword>
<dbReference type="Proteomes" id="UP000237925">
    <property type="component" value="Chromosome"/>
</dbReference>
<feature type="region of interest" description="Disordered" evidence="1">
    <location>
        <begin position="115"/>
        <end position="137"/>
    </location>
</feature>
<keyword evidence="4" id="KW-1185">Reference proteome</keyword>
<evidence type="ECO:0000256" key="1">
    <source>
        <dbReference type="SAM" id="MobiDB-lite"/>
    </source>
</evidence>
<organism evidence="3 4">
    <name type="scientific">Melaminivora suipulveris</name>
    <dbReference type="NCBI Taxonomy" id="2109913"/>
    <lineage>
        <taxon>Bacteria</taxon>
        <taxon>Pseudomonadati</taxon>
        <taxon>Pseudomonadota</taxon>
        <taxon>Betaproteobacteria</taxon>
        <taxon>Burkholderiales</taxon>
        <taxon>Comamonadaceae</taxon>
        <taxon>Melaminivora</taxon>
    </lineage>
</organism>
<evidence type="ECO:0008006" key="5">
    <source>
        <dbReference type="Google" id="ProtNLM"/>
    </source>
</evidence>
<reference evidence="3 4" key="1">
    <citation type="submission" date="2018-03" db="EMBL/GenBank/DDBJ databases">
        <title>Genome sequencing of Melaminivora sp.</title>
        <authorList>
            <person name="Kim S.-J."/>
            <person name="Heo J."/>
            <person name="Ahn J.-H."/>
            <person name="Kwon S.-W."/>
        </authorList>
    </citation>
    <scope>NUCLEOTIDE SEQUENCE [LARGE SCALE GENOMIC DNA]</scope>
    <source>
        <strain evidence="3 4">SC2-9</strain>
    </source>
</reference>
<dbReference type="InterPro" id="IPR024447">
    <property type="entry name" value="YXWGXW_rpt"/>
</dbReference>
<accession>A0A2R3QH35</accession>
<sequence length="137" mass="16028">MARIAPPAARWAALSFFLALAAGAVQAAPSATVVIQTGPRHAAQPVHVMPPPPPPRYERAPAPRRGMVWSQGHWEWRGQRYAWVPGQWMRVRHGQQWRQPLWRQHGGRWQFEHGRWDRDRDGVPNRYDRHPNNPRRY</sequence>
<dbReference type="EMBL" id="CP027667">
    <property type="protein sequence ID" value="AVO51079.1"/>
    <property type="molecule type" value="Genomic_DNA"/>
</dbReference>
<feature type="chain" id="PRO_5015352045" description="BcpO-related WXXGXW repeat protein" evidence="2">
    <location>
        <begin position="28"/>
        <end position="137"/>
    </location>
</feature>
<name>A0A2R3QH35_9BURK</name>
<evidence type="ECO:0000313" key="3">
    <source>
        <dbReference type="EMBL" id="AVO51079.1"/>
    </source>
</evidence>
<feature type="signal peptide" evidence="2">
    <location>
        <begin position="1"/>
        <end position="27"/>
    </location>
</feature>
<protein>
    <recommendedName>
        <fullName evidence="5">BcpO-related WXXGXW repeat protein</fullName>
    </recommendedName>
</protein>